<protein>
    <submittedName>
        <fullName evidence="2">FABP family protein</fullName>
    </submittedName>
</protein>
<dbReference type="InterPro" id="IPR012674">
    <property type="entry name" value="Calycin"/>
</dbReference>
<keyword evidence="3" id="KW-1185">Reference proteome</keyword>
<dbReference type="EMBL" id="CP063213">
    <property type="protein sequence ID" value="QOR45360.1"/>
    <property type="molecule type" value="Genomic_DNA"/>
</dbReference>
<proteinExistence type="predicted"/>
<dbReference type="SUPFAM" id="SSF50814">
    <property type="entry name" value="Lipocalins"/>
    <property type="match status" value="1"/>
</dbReference>
<reference evidence="2 3" key="1">
    <citation type="submission" date="2020-10" db="EMBL/GenBank/DDBJ databases">
        <title>Trueperella pecoris sp. nov. isolated from bovine and porcine specimens.</title>
        <authorList>
            <person name="Schoenecker L."/>
            <person name="Schnydrig P."/>
            <person name="Brodard I."/>
            <person name="Thomann A."/>
            <person name="Hemphill A."/>
            <person name="Rodriguez-Campos S."/>
            <person name="Perreten V."/>
            <person name="Jores J."/>
            <person name="Kittl S."/>
        </authorList>
    </citation>
    <scope>NUCLEOTIDE SEQUENCE [LARGE SCALE GENOMIC DNA]</scope>
    <source>
        <strain evidence="2 3">15A0121</strain>
    </source>
</reference>
<accession>A0A8A5U4G1</accession>
<dbReference type="RefSeq" id="WP_193326899.1">
    <property type="nucleotide sequence ID" value="NZ_CP053291.1"/>
</dbReference>
<evidence type="ECO:0000313" key="3">
    <source>
        <dbReference type="Proteomes" id="UP000595053"/>
    </source>
</evidence>
<evidence type="ECO:0000259" key="1">
    <source>
        <dbReference type="Pfam" id="PF08768"/>
    </source>
</evidence>
<gene>
    <name evidence="2" type="ORF">INS88_08865</name>
</gene>
<name>A0A7M1QTG7_9ACTO</name>
<evidence type="ECO:0000313" key="2">
    <source>
        <dbReference type="EMBL" id="QOR45360.1"/>
    </source>
</evidence>
<dbReference type="InterPro" id="IPR014878">
    <property type="entry name" value="THAP4-like_heme-bd"/>
</dbReference>
<organism evidence="2 3">
    <name type="scientific">Trueperella pecoris</name>
    <dbReference type="NCBI Taxonomy" id="2733571"/>
    <lineage>
        <taxon>Bacteria</taxon>
        <taxon>Bacillati</taxon>
        <taxon>Actinomycetota</taxon>
        <taxon>Actinomycetes</taxon>
        <taxon>Actinomycetales</taxon>
        <taxon>Actinomycetaceae</taxon>
        <taxon>Trueperella</taxon>
    </lineage>
</organism>
<sequence>MELSANLQPLAGIVGTWKGEGRGTYPTITPFQYTEEITFTNIGKPFLHYMQRTWNAAGLPLHTETGYLRSPGNGVVEMTLALPTGQTELLEGTLREEDGALVLTMSGKVLNTATAKRVEATERTYRLSGDRLASTMSMAAVGVDMNLHLTTEFSRV</sequence>
<dbReference type="CDD" id="cd07828">
    <property type="entry name" value="lipocalin_heme-bd-THAP4-like"/>
    <property type="match status" value="1"/>
</dbReference>
<dbReference type="PANTHER" id="PTHR15854:SF4">
    <property type="entry name" value="PEROXYNITRITE ISOMERASE THAP4"/>
    <property type="match status" value="1"/>
</dbReference>
<dbReference type="Gene3D" id="2.40.128.20">
    <property type="match status" value="1"/>
</dbReference>
<dbReference type="Pfam" id="PF08768">
    <property type="entry name" value="THAP4_heme-bd"/>
    <property type="match status" value="1"/>
</dbReference>
<dbReference type="PANTHER" id="PTHR15854">
    <property type="entry name" value="THAP4 PROTEIN"/>
    <property type="match status" value="1"/>
</dbReference>
<dbReference type="Proteomes" id="UP000595053">
    <property type="component" value="Chromosome"/>
</dbReference>
<dbReference type="AlphaFoldDB" id="A0A7M1QTG7"/>
<accession>A0A7M1QTG7</accession>
<dbReference type="InterPro" id="IPR045165">
    <property type="entry name" value="Nitrobindin"/>
</dbReference>
<feature type="domain" description="THAP4-like heme-binding" evidence="1">
    <location>
        <begin position="6"/>
        <end position="155"/>
    </location>
</feature>